<proteinExistence type="predicted"/>
<sequence length="446" mass="51907">MSFNKFLMTHSKGLPTETVHNINDENNRYEMNIKKELWFDIVKNIIDSTNIIVFPSKISHKDIQITKIRNADFDYLYDENEFEAINEALIEMNWASLAQLFYDWKSSSPHANENDGIAKKEKYDIEISLKQILKTEAGECFLKTCPSLGYYNSNNNTSNNYLKRKHEETMNTTSEDNLLFTNVEIESDEFVRGNSNIQLNDLLPHWRLGMKIRQSYINSNVDLNLILDKYKAYSRSDGYQLINDDFKSLFSDVNFEHKFLEVLPKLTVFLQQNVLNKSVAANLKSISNKGLTDQIIAVLMGLHAYLYESGKKADGKSKISIANSIKFMILLSNNIQSHDTEILTWREELLRQNYTFQPTIIAFGTDYDSIVQNNFILYCDGMKFQFVNLLRAIEILLNIHMLFNLKWPIPNQNVYIFLFNMIYGKFCKSKQSANVKTLLNYMKAKE</sequence>
<accession>A0A9J6CR63</accession>
<reference evidence="1" key="1">
    <citation type="submission" date="2021-03" db="EMBL/GenBank/DDBJ databases">
        <title>Chromosome level genome of the anhydrobiotic midge Polypedilum vanderplanki.</title>
        <authorList>
            <person name="Yoshida Y."/>
            <person name="Kikawada T."/>
            <person name="Gusev O."/>
        </authorList>
    </citation>
    <scope>NUCLEOTIDE SEQUENCE</scope>
    <source>
        <strain evidence="1">NIAS01</strain>
        <tissue evidence="1">Whole body or cell culture</tissue>
    </source>
</reference>
<evidence type="ECO:0000313" key="1">
    <source>
        <dbReference type="EMBL" id="KAG5684067.1"/>
    </source>
</evidence>
<dbReference type="EMBL" id="JADBJN010000001">
    <property type="protein sequence ID" value="KAG5684067.1"/>
    <property type="molecule type" value="Genomic_DNA"/>
</dbReference>
<dbReference type="AlphaFoldDB" id="A0A9J6CR63"/>
<keyword evidence="2" id="KW-1185">Reference proteome</keyword>
<organism evidence="1 2">
    <name type="scientific">Polypedilum vanderplanki</name>
    <name type="common">Sleeping chironomid midge</name>
    <dbReference type="NCBI Taxonomy" id="319348"/>
    <lineage>
        <taxon>Eukaryota</taxon>
        <taxon>Metazoa</taxon>
        <taxon>Ecdysozoa</taxon>
        <taxon>Arthropoda</taxon>
        <taxon>Hexapoda</taxon>
        <taxon>Insecta</taxon>
        <taxon>Pterygota</taxon>
        <taxon>Neoptera</taxon>
        <taxon>Endopterygota</taxon>
        <taxon>Diptera</taxon>
        <taxon>Nematocera</taxon>
        <taxon>Chironomoidea</taxon>
        <taxon>Chironomidae</taxon>
        <taxon>Chironominae</taxon>
        <taxon>Polypedilum</taxon>
        <taxon>Polypedilum</taxon>
    </lineage>
</organism>
<name>A0A9J6CR63_POLVA</name>
<evidence type="ECO:0000313" key="2">
    <source>
        <dbReference type="Proteomes" id="UP001107558"/>
    </source>
</evidence>
<dbReference type="Proteomes" id="UP001107558">
    <property type="component" value="Chromosome 1"/>
</dbReference>
<comment type="caution">
    <text evidence="1">The sequence shown here is derived from an EMBL/GenBank/DDBJ whole genome shotgun (WGS) entry which is preliminary data.</text>
</comment>
<protein>
    <submittedName>
        <fullName evidence="1">Uncharacterized protein</fullName>
    </submittedName>
</protein>
<dbReference type="OrthoDB" id="7765213at2759"/>
<gene>
    <name evidence="1" type="ORF">PVAND_013316</name>
</gene>